<dbReference type="RefSeq" id="WP_170166253.1">
    <property type="nucleotide sequence ID" value="NZ_QLTT01000001.1"/>
</dbReference>
<proteinExistence type="predicted"/>
<evidence type="ECO:0000313" key="1">
    <source>
        <dbReference type="EMBL" id="RAS70253.1"/>
    </source>
</evidence>
<organism evidence="1 2">
    <name type="scientific">Lentzea atacamensis</name>
    <dbReference type="NCBI Taxonomy" id="531938"/>
    <lineage>
        <taxon>Bacteria</taxon>
        <taxon>Bacillati</taxon>
        <taxon>Actinomycetota</taxon>
        <taxon>Actinomycetes</taxon>
        <taxon>Pseudonocardiales</taxon>
        <taxon>Pseudonocardiaceae</taxon>
        <taxon>Lentzea</taxon>
    </lineage>
</organism>
<dbReference type="Proteomes" id="UP000248714">
    <property type="component" value="Unassembled WGS sequence"/>
</dbReference>
<protein>
    <recommendedName>
        <fullName evidence="3">Peptidase inhibitor family I36</fullName>
    </recommendedName>
</protein>
<sequence length="177" mass="18831">MVELLDAAQEVRGRVEVAEVAVHDAERAERVRGGPGLAEVKKLSASLIAALALGMCATPAAHADRCIGDPVYDPGSGGQCYFAVAPAMTGAEATVKGKWFDRSPFIDPQLSYLKDTADDGQDASLWVRWEAGEKELARVSGAGATTEVRWPFAPSMNSFSARVCVGPDTTNCSDWRT</sequence>
<comment type="caution">
    <text evidence="1">The sequence shown here is derived from an EMBL/GenBank/DDBJ whole genome shotgun (WGS) entry which is preliminary data.</text>
</comment>
<name>A0ABX9EK56_9PSEU</name>
<reference evidence="1 2" key="1">
    <citation type="submission" date="2018-06" db="EMBL/GenBank/DDBJ databases">
        <title>Genomic Encyclopedia of Type Strains, Phase IV (KMG-IV): sequencing the most valuable type-strain genomes for metagenomic binning, comparative biology and taxonomic classification.</title>
        <authorList>
            <person name="Goeker M."/>
        </authorList>
    </citation>
    <scope>NUCLEOTIDE SEQUENCE [LARGE SCALE GENOMIC DNA]</scope>
    <source>
        <strain evidence="1 2">DSM 45479</strain>
    </source>
</reference>
<evidence type="ECO:0000313" key="2">
    <source>
        <dbReference type="Proteomes" id="UP000248714"/>
    </source>
</evidence>
<gene>
    <name evidence="1" type="ORF">C8D87_101553</name>
</gene>
<accession>A0ABX9EK56</accession>
<keyword evidence="2" id="KW-1185">Reference proteome</keyword>
<evidence type="ECO:0008006" key="3">
    <source>
        <dbReference type="Google" id="ProtNLM"/>
    </source>
</evidence>
<dbReference type="EMBL" id="QLTT01000001">
    <property type="protein sequence ID" value="RAS70253.1"/>
    <property type="molecule type" value="Genomic_DNA"/>
</dbReference>